<reference evidence="2 3" key="1">
    <citation type="journal article" date="2019" name="G3 (Bethesda)">
        <title>Sequencing of a Wild Apple (Malus baccata) Genome Unravels the Differences Between Cultivated and Wild Apple Species Regarding Disease Resistance and Cold Tolerance.</title>
        <authorList>
            <person name="Chen X."/>
        </authorList>
    </citation>
    <scope>NUCLEOTIDE SEQUENCE [LARGE SCALE GENOMIC DNA]</scope>
    <source>
        <strain evidence="3">cv. Shandingzi</strain>
        <tissue evidence="2">Leaves</tissue>
    </source>
</reference>
<dbReference type="AlphaFoldDB" id="A0A540KPJ6"/>
<sequence length="96" mass="11158">MPVPKSHSRHHQGSHLHFRERRSQPWEWGNQITTIPNNPQTWIKNPNPGICDSDSPMACLQRVGSEAMNKKMNGDPQILRSTRNLCKCDPWMFLRP</sequence>
<dbReference type="EMBL" id="VIEB01001053">
    <property type="protein sequence ID" value="TQD76079.1"/>
    <property type="molecule type" value="Genomic_DNA"/>
</dbReference>
<proteinExistence type="predicted"/>
<keyword evidence="3" id="KW-1185">Reference proteome</keyword>
<accession>A0A540KPJ6</accession>
<name>A0A540KPJ6_MALBA</name>
<comment type="caution">
    <text evidence="2">The sequence shown here is derived from an EMBL/GenBank/DDBJ whole genome shotgun (WGS) entry which is preliminary data.</text>
</comment>
<feature type="compositionally biased region" description="Basic residues" evidence="1">
    <location>
        <begin position="1"/>
        <end position="20"/>
    </location>
</feature>
<organism evidence="2 3">
    <name type="scientific">Malus baccata</name>
    <name type="common">Siberian crab apple</name>
    <name type="synonym">Pyrus baccata</name>
    <dbReference type="NCBI Taxonomy" id="106549"/>
    <lineage>
        <taxon>Eukaryota</taxon>
        <taxon>Viridiplantae</taxon>
        <taxon>Streptophyta</taxon>
        <taxon>Embryophyta</taxon>
        <taxon>Tracheophyta</taxon>
        <taxon>Spermatophyta</taxon>
        <taxon>Magnoliopsida</taxon>
        <taxon>eudicotyledons</taxon>
        <taxon>Gunneridae</taxon>
        <taxon>Pentapetalae</taxon>
        <taxon>rosids</taxon>
        <taxon>fabids</taxon>
        <taxon>Rosales</taxon>
        <taxon>Rosaceae</taxon>
        <taxon>Amygdaloideae</taxon>
        <taxon>Maleae</taxon>
        <taxon>Malus</taxon>
    </lineage>
</organism>
<evidence type="ECO:0000256" key="1">
    <source>
        <dbReference type="SAM" id="MobiDB-lite"/>
    </source>
</evidence>
<protein>
    <submittedName>
        <fullName evidence="2">Uncharacterized protein</fullName>
    </submittedName>
</protein>
<dbReference type="Proteomes" id="UP000315295">
    <property type="component" value="Unassembled WGS sequence"/>
</dbReference>
<feature type="region of interest" description="Disordered" evidence="1">
    <location>
        <begin position="1"/>
        <end position="24"/>
    </location>
</feature>
<gene>
    <name evidence="2" type="ORF">C1H46_038391</name>
</gene>
<evidence type="ECO:0000313" key="2">
    <source>
        <dbReference type="EMBL" id="TQD76079.1"/>
    </source>
</evidence>
<evidence type="ECO:0000313" key="3">
    <source>
        <dbReference type="Proteomes" id="UP000315295"/>
    </source>
</evidence>